<dbReference type="InterPro" id="IPR007267">
    <property type="entry name" value="GtrA_DPMS_TM"/>
</dbReference>
<proteinExistence type="inferred from homology"/>
<dbReference type="PANTHER" id="PTHR38459">
    <property type="entry name" value="PROPHAGE BACTOPRENOL-LINKED GLUCOSE TRANSLOCASE HOMOLOG"/>
    <property type="match status" value="1"/>
</dbReference>
<sequence length="143" mass="16480">MNIGKYLRPTNTLFRFLMVGIINTCVGLFITFLLLNIVNLSYWSSTFAGNTAGAFTSYWLNRSYTFNSRVSVQRGMPRFFTIIFVCYFGSYFFSEKLLVWVNQFHLLNTTVEQNVAVLVGSVLYTISNYIGQKYFVFNTVKTA</sequence>
<comment type="caution">
    <text evidence="8">The sequence shown here is derived from an EMBL/GenBank/DDBJ whole genome shotgun (WGS) entry which is preliminary data.</text>
</comment>
<dbReference type="AlphaFoldDB" id="A0A852T7N9"/>
<gene>
    <name evidence="8" type="ORF">F4694_000536</name>
</gene>
<dbReference type="GO" id="GO:0005886">
    <property type="term" value="C:plasma membrane"/>
    <property type="evidence" value="ECO:0007669"/>
    <property type="project" value="TreeGrafter"/>
</dbReference>
<evidence type="ECO:0000256" key="3">
    <source>
        <dbReference type="ARBA" id="ARBA00022692"/>
    </source>
</evidence>
<evidence type="ECO:0000256" key="4">
    <source>
        <dbReference type="ARBA" id="ARBA00022989"/>
    </source>
</evidence>
<evidence type="ECO:0000256" key="2">
    <source>
        <dbReference type="ARBA" id="ARBA00009399"/>
    </source>
</evidence>
<evidence type="ECO:0000256" key="6">
    <source>
        <dbReference type="SAM" id="Phobius"/>
    </source>
</evidence>
<keyword evidence="3 6" id="KW-0812">Transmembrane</keyword>
<name>A0A852T7N9_9BACI</name>
<evidence type="ECO:0000259" key="7">
    <source>
        <dbReference type="Pfam" id="PF04138"/>
    </source>
</evidence>
<evidence type="ECO:0000256" key="5">
    <source>
        <dbReference type="ARBA" id="ARBA00023136"/>
    </source>
</evidence>
<reference evidence="9" key="2">
    <citation type="submission" date="2020-08" db="EMBL/GenBank/DDBJ databases">
        <title>The Agave Microbiome: Exploring the role of microbial communities in plant adaptations to desert environments.</title>
        <authorList>
            <person name="Partida-Martinez L.P."/>
        </authorList>
    </citation>
    <scope>NUCLEOTIDE SEQUENCE [LARGE SCALE GENOMIC DNA]</scope>
    <source>
        <strain evidence="9">AT2.8</strain>
    </source>
</reference>
<protein>
    <submittedName>
        <fullName evidence="8">Flippase GtrA</fullName>
    </submittedName>
</protein>
<accession>A0A852T7N9</accession>
<dbReference type="EMBL" id="JACCBX010000001">
    <property type="protein sequence ID" value="NYE03817.1"/>
    <property type="molecule type" value="Genomic_DNA"/>
</dbReference>
<dbReference type="Proteomes" id="UP000548423">
    <property type="component" value="Unassembled WGS sequence"/>
</dbReference>
<feature type="domain" description="GtrA/DPMS transmembrane" evidence="7">
    <location>
        <begin position="15"/>
        <end position="137"/>
    </location>
</feature>
<feature type="transmembrane region" description="Helical" evidence="6">
    <location>
        <begin position="12"/>
        <end position="34"/>
    </location>
</feature>
<comment type="similarity">
    <text evidence="2">Belongs to the GtrA family.</text>
</comment>
<dbReference type="InterPro" id="IPR051401">
    <property type="entry name" value="GtrA_CellWall_Glycosyl"/>
</dbReference>
<feature type="transmembrane region" description="Helical" evidence="6">
    <location>
        <begin position="40"/>
        <end position="60"/>
    </location>
</feature>
<evidence type="ECO:0000256" key="1">
    <source>
        <dbReference type="ARBA" id="ARBA00004141"/>
    </source>
</evidence>
<evidence type="ECO:0000313" key="9">
    <source>
        <dbReference type="Proteomes" id="UP000548423"/>
    </source>
</evidence>
<keyword evidence="5 6" id="KW-0472">Membrane</keyword>
<reference evidence="9" key="1">
    <citation type="submission" date="2020-07" db="EMBL/GenBank/DDBJ databases">
        <authorList>
            <person name="Partida-Martinez L."/>
            <person name="Huntemann M."/>
            <person name="Clum A."/>
            <person name="Wang J."/>
            <person name="Palaniappan K."/>
            <person name="Ritter S."/>
            <person name="Chen I.-M."/>
            <person name="Stamatis D."/>
            <person name="Reddy T."/>
            <person name="O'Malley R."/>
            <person name="Daum C."/>
            <person name="Shapiro N."/>
            <person name="Ivanova N."/>
            <person name="Kyrpides N."/>
            <person name="Woyke T."/>
        </authorList>
    </citation>
    <scope>NUCLEOTIDE SEQUENCE [LARGE SCALE GENOMIC DNA]</scope>
    <source>
        <strain evidence="9">AT2.8</strain>
    </source>
</reference>
<dbReference type="PANTHER" id="PTHR38459:SF1">
    <property type="entry name" value="PROPHAGE BACTOPRENOL-LINKED GLUCOSE TRANSLOCASE HOMOLOG"/>
    <property type="match status" value="1"/>
</dbReference>
<dbReference type="Pfam" id="PF04138">
    <property type="entry name" value="GtrA_DPMS_TM"/>
    <property type="match status" value="1"/>
</dbReference>
<dbReference type="GO" id="GO:0000271">
    <property type="term" value="P:polysaccharide biosynthetic process"/>
    <property type="evidence" value="ECO:0007669"/>
    <property type="project" value="InterPro"/>
</dbReference>
<comment type="subcellular location">
    <subcellularLocation>
        <location evidence="1">Membrane</location>
        <topology evidence="1">Multi-pass membrane protein</topology>
    </subcellularLocation>
</comment>
<organism evidence="8 9">
    <name type="scientific">Neobacillus niacini</name>
    <dbReference type="NCBI Taxonomy" id="86668"/>
    <lineage>
        <taxon>Bacteria</taxon>
        <taxon>Bacillati</taxon>
        <taxon>Bacillota</taxon>
        <taxon>Bacilli</taxon>
        <taxon>Bacillales</taxon>
        <taxon>Bacillaceae</taxon>
        <taxon>Neobacillus</taxon>
    </lineage>
</organism>
<feature type="transmembrane region" description="Helical" evidence="6">
    <location>
        <begin position="80"/>
        <end position="101"/>
    </location>
</feature>
<keyword evidence="4 6" id="KW-1133">Transmembrane helix</keyword>
<evidence type="ECO:0000313" key="8">
    <source>
        <dbReference type="EMBL" id="NYE03817.1"/>
    </source>
</evidence>
<feature type="transmembrane region" description="Helical" evidence="6">
    <location>
        <begin position="113"/>
        <end position="131"/>
    </location>
</feature>